<feature type="coiled-coil region" evidence="1">
    <location>
        <begin position="164"/>
        <end position="205"/>
    </location>
</feature>
<keyword evidence="3" id="KW-1185">Reference proteome</keyword>
<sequence>MASQINKTKSEIILSRKKCFGETKPNLQRAKKIYSKKNQSFFQNSCDISALNDSQIETCPMLPSLSKNLTRIAPLNEIYTHADKANYYARKLSYMLTNKLENEGFFKIYSKIYSEIADFFPEFKEILQILRKGLALSAINERHQDNFEFKNDINSIKGEIGTILKKKQQKTEQLLTKLNNLSQEHEKLQKKYENLRVKFQQYKQAVYNDPAKYIEAEKIMEKMWKQCKIIRKQKDMIYELTNSEQKLKKMYEVCKNSGIELESLIEDNKHTVINPSIKVYLRSKSRAMSDCDDSPISCNNR</sequence>
<dbReference type="AlphaFoldDB" id="A0A1R2CF28"/>
<reference evidence="2 3" key="1">
    <citation type="submission" date="2016-11" db="EMBL/GenBank/DDBJ databases">
        <title>The macronuclear genome of Stentor coeruleus: a giant cell with tiny introns.</title>
        <authorList>
            <person name="Slabodnick M."/>
            <person name="Ruby J.G."/>
            <person name="Reiff S.B."/>
            <person name="Swart E.C."/>
            <person name="Gosai S."/>
            <person name="Prabakaran S."/>
            <person name="Witkowska E."/>
            <person name="Larue G.E."/>
            <person name="Fisher S."/>
            <person name="Freeman R.M."/>
            <person name="Gunawardena J."/>
            <person name="Chu W."/>
            <person name="Stover N.A."/>
            <person name="Gregory B.D."/>
            <person name="Nowacki M."/>
            <person name="Derisi J."/>
            <person name="Roy S.W."/>
            <person name="Marshall W.F."/>
            <person name="Sood P."/>
        </authorList>
    </citation>
    <scope>NUCLEOTIDE SEQUENCE [LARGE SCALE GENOMIC DNA]</scope>
    <source>
        <strain evidence="2">WM001</strain>
    </source>
</reference>
<dbReference type="EMBL" id="MPUH01000173">
    <property type="protein sequence ID" value="OMJ87603.1"/>
    <property type="molecule type" value="Genomic_DNA"/>
</dbReference>
<proteinExistence type="predicted"/>
<name>A0A1R2CF28_9CILI</name>
<accession>A0A1R2CF28</accession>
<evidence type="ECO:0000313" key="2">
    <source>
        <dbReference type="EMBL" id="OMJ87603.1"/>
    </source>
</evidence>
<protein>
    <submittedName>
        <fullName evidence="2">Uncharacterized protein</fullName>
    </submittedName>
</protein>
<comment type="caution">
    <text evidence="2">The sequence shown here is derived from an EMBL/GenBank/DDBJ whole genome shotgun (WGS) entry which is preliminary data.</text>
</comment>
<evidence type="ECO:0000256" key="1">
    <source>
        <dbReference type="SAM" id="Coils"/>
    </source>
</evidence>
<keyword evidence="1" id="KW-0175">Coiled coil</keyword>
<evidence type="ECO:0000313" key="3">
    <source>
        <dbReference type="Proteomes" id="UP000187209"/>
    </source>
</evidence>
<organism evidence="2 3">
    <name type="scientific">Stentor coeruleus</name>
    <dbReference type="NCBI Taxonomy" id="5963"/>
    <lineage>
        <taxon>Eukaryota</taxon>
        <taxon>Sar</taxon>
        <taxon>Alveolata</taxon>
        <taxon>Ciliophora</taxon>
        <taxon>Postciliodesmatophora</taxon>
        <taxon>Heterotrichea</taxon>
        <taxon>Heterotrichida</taxon>
        <taxon>Stentoridae</taxon>
        <taxon>Stentor</taxon>
    </lineage>
</organism>
<dbReference type="Proteomes" id="UP000187209">
    <property type="component" value="Unassembled WGS sequence"/>
</dbReference>
<gene>
    <name evidence="2" type="ORF">SteCoe_10696</name>
</gene>